<dbReference type="KEGG" id="ccjz:ccrud_07935"/>
<reference evidence="1 2" key="1">
    <citation type="submission" date="2016-05" db="EMBL/GenBank/DDBJ databases">
        <title>Complete genome sequence of Corynebacterium crudilactis, a new Corynebacterium species isolated from raw cow's milk.</title>
        <authorList>
            <person name="Christian R."/>
            <person name="Zimmermann J."/>
            <person name="Lipski A."/>
            <person name="Kalinowski J."/>
        </authorList>
    </citation>
    <scope>NUCLEOTIDE SEQUENCE [LARGE SCALE GENOMIC DNA]</scope>
    <source>
        <strain evidence="1 2">JZ16</strain>
    </source>
</reference>
<dbReference type="AlphaFoldDB" id="A0A172QTY7"/>
<dbReference type="SUPFAM" id="SSF52540">
    <property type="entry name" value="P-loop containing nucleoside triphosphate hydrolases"/>
    <property type="match status" value="1"/>
</dbReference>
<evidence type="ECO:0000313" key="1">
    <source>
        <dbReference type="EMBL" id="ANE04144.1"/>
    </source>
</evidence>
<sequence>MNTPFLRSSGLSIRGTAFADVEIAPGSGLTMLVTGRESQSSSFSLVLSGRMRATTGSIELHGAPTKASGLAKHIALAGVTEIDSLERLVSVRTVVREHLAWSSPWYLMVPRDIDDAGRWVDVEKQLGLNLNPQTLIGELSVLERFKLRIALALLSRPDAQLLVVDDPDQVRSMEVRTDIVRALKDLSRELPVVIVSTNPDSDGLADIAHTVTGARN</sequence>
<proteinExistence type="predicted"/>
<name>A0A172QTY7_9CORY</name>
<keyword evidence="2" id="KW-1185">Reference proteome</keyword>
<evidence type="ECO:0008006" key="3">
    <source>
        <dbReference type="Google" id="ProtNLM"/>
    </source>
</evidence>
<dbReference type="RefSeq" id="WP_066565930.1">
    <property type="nucleotide sequence ID" value="NZ_CP015622.1"/>
</dbReference>
<gene>
    <name evidence="1" type="ORF">ccrud_07935</name>
</gene>
<dbReference type="STRING" id="1652495.ccrud_07935"/>
<accession>A0A172QTY7</accession>
<evidence type="ECO:0000313" key="2">
    <source>
        <dbReference type="Proteomes" id="UP000076929"/>
    </source>
</evidence>
<dbReference type="InterPro" id="IPR027417">
    <property type="entry name" value="P-loop_NTPase"/>
</dbReference>
<dbReference type="Gene3D" id="3.40.50.300">
    <property type="entry name" value="P-loop containing nucleotide triphosphate hydrolases"/>
    <property type="match status" value="1"/>
</dbReference>
<protein>
    <recommendedName>
        <fullName evidence="3">ABC transporter domain-containing protein</fullName>
    </recommendedName>
</protein>
<organism evidence="1 2">
    <name type="scientific">Corynebacterium crudilactis</name>
    <dbReference type="NCBI Taxonomy" id="1652495"/>
    <lineage>
        <taxon>Bacteria</taxon>
        <taxon>Bacillati</taxon>
        <taxon>Actinomycetota</taxon>
        <taxon>Actinomycetes</taxon>
        <taxon>Mycobacteriales</taxon>
        <taxon>Corynebacteriaceae</taxon>
        <taxon>Corynebacterium</taxon>
    </lineage>
</organism>
<dbReference type="OrthoDB" id="4927383at2"/>
<dbReference type="EMBL" id="CP015622">
    <property type="protein sequence ID" value="ANE04144.1"/>
    <property type="molecule type" value="Genomic_DNA"/>
</dbReference>
<dbReference type="Proteomes" id="UP000076929">
    <property type="component" value="Chromosome"/>
</dbReference>